<feature type="compositionally biased region" description="Low complexity" evidence="1">
    <location>
        <begin position="37"/>
        <end position="55"/>
    </location>
</feature>
<accession>A0A380WHC7</accession>
<feature type="region of interest" description="Disordered" evidence="1">
    <location>
        <begin position="37"/>
        <end position="68"/>
    </location>
</feature>
<evidence type="ECO:0000313" key="3">
    <source>
        <dbReference type="EMBL" id="SUU88330.1"/>
    </source>
</evidence>
<organism evidence="3 4">
    <name type="scientific">Aminobacter aminovorans</name>
    <name type="common">Chelatobacter heintzii</name>
    <dbReference type="NCBI Taxonomy" id="83263"/>
    <lineage>
        <taxon>Bacteria</taxon>
        <taxon>Pseudomonadati</taxon>
        <taxon>Pseudomonadota</taxon>
        <taxon>Alphaproteobacteria</taxon>
        <taxon>Hyphomicrobiales</taxon>
        <taxon>Phyllobacteriaceae</taxon>
        <taxon>Aminobacter</taxon>
    </lineage>
</organism>
<protein>
    <recommendedName>
        <fullName evidence="5">Lipoprotein</fullName>
    </recommendedName>
</protein>
<gene>
    <name evidence="3" type="ORF">NCTC10684_01541</name>
</gene>
<feature type="signal peptide" evidence="2">
    <location>
        <begin position="1"/>
        <end position="21"/>
    </location>
</feature>
<evidence type="ECO:0008006" key="5">
    <source>
        <dbReference type="Google" id="ProtNLM"/>
    </source>
</evidence>
<dbReference type="EMBL" id="UFSM01000001">
    <property type="protein sequence ID" value="SUU88330.1"/>
    <property type="molecule type" value="Genomic_DNA"/>
</dbReference>
<evidence type="ECO:0000313" key="4">
    <source>
        <dbReference type="Proteomes" id="UP000254701"/>
    </source>
</evidence>
<dbReference type="OrthoDB" id="8094606at2"/>
<name>A0A380WHC7_AMIAI</name>
<evidence type="ECO:0000256" key="2">
    <source>
        <dbReference type="SAM" id="SignalP"/>
    </source>
</evidence>
<dbReference type="Proteomes" id="UP000254701">
    <property type="component" value="Unassembled WGS sequence"/>
</dbReference>
<proteinExistence type="predicted"/>
<sequence length="68" mass="6903">MTAGRILVTLGLIAAVGMASACGRKGDLDTPYDAAVQAQKDAQKAGQPAGAAPVKPVEDKPFILDPLL</sequence>
<evidence type="ECO:0000256" key="1">
    <source>
        <dbReference type="SAM" id="MobiDB-lite"/>
    </source>
</evidence>
<dbReference type="AlphaFoldDB" id="A0A380WHC7"/>
<keyword evidence="2" id="KW-0732">Signal</keyword>
<feature type="chain" id="PRO_5016871104" description="Lipoprotein" evidence="2">
    <location>
        <begin position="22"/>
        <end position="68"/>
    </location>
</feature>
<dbReference type="RefSeq" id="WP_115730686.1">
    <property type="nucleotide sequence ID" value="NZ_BAAAVY010000010.1"/>
</dbReference>
<dbReference type="PROSITE" id="PS51257">
    <property type="entry name" value="PROKAR_LIPOPROTEIN"/>
    <property type="match status" value="1"/>
</dbReference>
<reference evidence="3 4" key="1">
    <citation type="submission" date="2018-06" db="EMBL/GenBank/DDBJ databases">
        <authorList>
            <consortium name="Pathogen Informatics"/>
            <person name="Doyle S."/>
        </authorList>
    </citation>
    <scope>NUCLEOTIDE SEQUENCE [LARGE SCALE GENOMIC DNA]</scope>
    <source>
        <strain evidence="3 4">NCTC10684</strain>
    </source>
</reference>